<evidence type="ECO:0000256" key="4">
    <source>
        <dbReference type="ARBA" id="ARBA00023134"/>
    </source>
</evidence>
<dbReference type="InterPro" id="IPR000640">
    <property type="entry name" value="EFG_V-like"/>
</dbReference>
<dbReference type="InterPro" id="IPR035649">
    <property type="entry name" value="EFG_V"/>
</dbReference>
<keyword evidence="9" id="KW-1185">Reference proteome</keyword>
<dbReference type="PRINTS" id="PR00315">
    <property type="entry name" value="ELONGATNFCT"/>
</dbReference>
<dbReference type="GO" id="GO:0003924">
    <property type="term" value="F:GTPase activity"/>
    <property type="evidence" value="ECO:0007669"/>
    <property type="project" value="InterPro"/>
</dbReference>
<comment type="caution">
    <text evidence="8">The sequence shown here is derived from an EMBL/GenBank/DDBJ whole genome shotgun (WGS) entry which is preliminary data.</text>
</comment>
<dbReference type="GO" id="GO:0032543">
    <property type="term" value="P:mitochondrial translation"/>
    <property type="evidence" value="ECO:0007669"/>
    <property type="project" value="TreeGrafter"/>
</dbReference>
<evidence type="ECO:0000256" key="1">
    <source>
        <dbReference type="ARBA" id="ARBA00017891"/>
    </source>
</evidence>
<keyword evidence="3" id="KW-0648">Protein biosynthesis</keyword>
<feature type="compositionally biased region" description="Polar residues" evidence="6">
    <location>
        <begin position="308"/>
        <end position="318"/>
    </location>
</feature>
<keyword evidence="4" id="KW-0342">GTP-binding</keyword>
<evidence type="ECO:0000313" key="8">
    <source>
        <dbReference type="EMBL" id="OMJ26083.1"/>
    </source>
</evidence>
<dbReference type="Gene3D" id="3.30.230.10">
    <property type="match status" value="1"/>
</dbReference>
<dbReference type="InterPro" id="IPR035647">
    <property type="entry name" value="EFG_III/V"/>
</dbReference>
<feature type="compositionally biased region" description="Polar residues" evidence="6">
    <location>
        <begin position="668"/>
        <end position="690"/>
    </location>
</feature>
<dbReference type="Gene3D" id="2.40.30.10">
    <property type="entry name" value="Translation factors"/>
    <property type="match status" value="1"/>
</dbReference>
<dbReference type="SUPFAM" id="SSF54211">
    <property type="entry name" value="Ribosomal protein S5 domain 2-like"/>
    <property type="match status" value="1"/>
</dbReference>
<reference evidence="8 9" key="1">
    <citation type="submission" date="2017-01" db="EMBL/GenBank/DDBJ databases">
        <authorList>
            <person name="Mah S.A."/>
            <person name="Swanson W.J."/>
            <person name="Moy G.W."/>
            <person name="Vacquier V.D."/>
        </authorList>
    </citation>
    <scope>NUCLEOTIDE SEQUENCE [LARGE SCALE GENOMIC DNA]</scope>
    <source>
        <strain evidence="8 9">GSMNP</strain>
    </source>
</reference>
<dbReference type="STRING" id="133412.A0A1R1YGS3"/>
<dbReference type="Pfam" id="PF00679">
    <property type="entry name" value="EFG_C"/>
    <property type="match status" value="1"/>
</dbReference>
<name>A0A1R1YGS3_9FUNG</name>
<dbReference type="InterPro" id="IPR031157">
    <property type="entry name" value="G_TR_CS"/>
</dbReference>
<dbReference type="SUPFAM" id="SSF52540">
    <property type="entry name" value="P-loop containing nucleoside triphosphate hydrolases"/>
    <property type="match status" value="1"/>
</dbReference>
<dbReference type="InterPro" id="IPR053905">
    <property type="entry name" value="EF-G-like_DII"/>
</dbReference>
<proteinExistence type="predicted"/>
<dbReference type="SMART" id="SM00838">
    <property type="entry name" value="EFG_C"/>
    <property type="match status" value="1"/>
</dbReference>
<comment type="function">
    <text evidence="5">Catalyzes the GTP-dependent ribosomal translocation step during translation elongation. During this step, the ribosome changes from the pre-translocational (PRE) to the post-translocational (POST) state as the newly formed A-site-bound peptidyl-tRNA and P-site-bound deacylated tRNA move to the P and E sites, respectively. Catalyzes the coordinated movement of the two tRNA molecules, the mRNA and conformational changes in the ribosome.</text>
</comment>
<dbReference type="CDD" id="cd03713">
    <property type="entry name" value="EFG_mtEFG_C"/>
    <property type="match status" value="1"/>
</dbReference>
<organism evidence="8 9">
    <name type="scientific">Smittium culicis</name>
    <dbReference type="NCBI Taxonomy" id="133412"/>
    <lineage>
        <taxon>Eukaryota</taxon>
        <taxon>Fungi</taxon>
        <taxon>Fungi incertae sedis</taxon>
        <taxon>Zoopagomycota</taxon>
        <taxon>Kickxellomycotina</taxon>
        <taxon>Harpellomycetes</taxon>
        <taxon>Harpellales</taxon>
        <taxon>Legeriomycetaceae</taxon>
        <taxon>Smittium</taxon>
    </lineage>
</organism>
<keyword evidence="2" id="KW-0547">Nucleotide-binding</keyword>
<evidence type="ECO:0000256" key="5">
    <source>
        <dbReference type="ARBA" id="ARBA00024731"/>
    </source>
</evidence>
<dbReference type="GO" id="GO:0005739">
    <property type="term" value="C:mitochondrion"/>
    <property type="evidence" value="ECO:0007669"/>
    <property type="project" value="TreeGrafter"/>
</dbReference>
<evidence type="ECO:0000256" key="3">
    <source>
        <dbReference type="ARBA" id="ARBA00022917"/>
    </source>
</evidence>
<dbReference type="OrthoDB" id="198619at2759"/>
<dbReference type="InterPro" id="IPR027417">
    <property type="entry name" value="P-loop_NTPase"/>
</dbReference>
<dbReference type="InterPro" id="IPR009000">
    <property type="entry name" value="Transl_B-barrel_sf"/>
</dbReference>
<dbReference type="InterPro" id="IPR009022">
    <property type="entry name" value="EFG_III"/>
</dbReference>
<dbReference type="Gene3D" id="3.40.50.300">
    <property type="entry name" value="P-loop containing nucleotide triphosphate hydrolases"/>
    <property type="match status" value="1"/>
</dbReference>
<dbReference type="Pfam" id="PF22042">
    <property type="entry name" value="EF-G_D2"/>
    <property type="match status" value="1"/>
</dbReference>
<dbReference type="InterPro" id="IPR005225">
    <property type="entry name" value="Small_GTP-bd"/>
</dbReference>
<dbReference type="EMBL" id="LSSN01000072">
    <property type="protein sequence ID" value="OMJ26083.1"/>
    <property type="molecule type" value="Genomic_DNA"/>
</dbReference>
<dbReference type="CDD" id="cd16262">
    <property type="entry name" value="EFG_III"/>
    <property type="match status" value="1"/>
</dbReference>
<dbReference type="PROSITE" id="PS51722">
    <property type="entry name" value="G_TR_2"/>
    <property type="match status" value="1"/>
</dbReference>
<accession>A0A1R1YGS3</accession>
<evidence type="ECO:0000259" key="7">
    <source>
        <dbReference type="PROSITE" id="PS51722"/>
    </source>
</evidence>
<protein>
    <recommendedName>
        <fullName evidence="1">Elongation factor 2</fullName>
    </recommendedName>
</protein>
<dbReference type="SUPFAM" id="SSF50447">
    <property type="entry name" value="Translation proteins"/>
    <property type="match status" value="1"/>
</dbReference>
<dbReference type="Proteomes" id="UP000187283">
    <property type="component" value="Unassembled WGS sequence"/>
</dbReference>
<dbReference type="Gene3D" id="3.30.70.240">
    <property type="match status" value="1"/>
</dbReference>
<feature type="region of interest" description="Disordered" evidence="6">
    <location>
        <begin position="655"/>
        <end position="692"/>
    </location>
</feature>
<dbReference type="AlphaFoldDB" id="A0A1R1YGS3"/>
<dbReference type="PROSITE" id="PS00301">
    <property type="entry name" value="G_TR_1"/>
    <property type="match status" value="1"/>
</dbReference>
<dbReference type="PANTHER" id="PTHR43261">
    <property type="entry name" value="TRANSLATION ELONGATION FACTOR G-RELATED"/>
    <property type="match status" value="1"/>
</dbReference>
<dbReference type="InterPro" id="IPR000795">
    <property type="entry name" value="T_Tr_GTP-bd_dom"/>
</dbReference>
<feature type="domain" description="Tr-type G" evidence="7">
    <location>
        <begin position="1"/>
        <end position="303"/>
    </location>
</feature>
<dbReference type="GO" id="GO:0005525">
    <property type="term" value="F:GTP binding"/>
    <property type="evidence" value="ECO:0007669"/>
    <property type="project" value="UniProtKB-KW"/>
</dbReference>
<dbReference type="InterPro" id="IPR041095">
    <property type="entry name" value="EFG_II"/>
</dbReference>
<evidence type="ECO:0000256" key="2">
    <source>
        <dbReference type="ARBA" id="ARBA00022741"/>
    </source>
</evidence>
<evidence type="ECO:0000256" key="6">
    <source>
        <dbReference type="SAM" id="MobiDB-lite"/>
    </source>
</evidence>
<dbReference type="InterPro" id="IPR020568">
    <property type="entry name" value="Ribosomal_Su5_D2-typ_SF"/>
</dbReference>
<dbReference type="Pfam" id="PF00009">
    <property type="entry name" value="GTP_EFTU"/>
    <property type="match status" value="1"/>
</dbReference>
<dbReference type="PANTHER" id="PTHR43261:SF1">
    <property type="entry name" value="RIBOSOME-RELEASING FACTOR 2, MITOCHONDRIAL"/>
    <property type="match status" value="1"/>
</dbReference>
<dbReference type="SUPFAM" id="SSF54980">
    <property type="entry name" value="EF-G C-terminal domain-like"/>
    <property type="match status" value="2"/>
</dbReference>
<dbReference type="Pfam" id="PF14492">
    <property type="entry name" value="EFG_III"/>
    <property type="match status" value="1"/>
</dbReference>
<dbReference type="NCBIfam" id="TIGR00231">
    <property type="entry name" value="small_GTP"/>
    <property type="match status" value="1"/>
</dbReference>
<dbReference type="GO" id="GO:0032790">
    <property type="term" value="P:ribosome disassembly"/>
    <property type="evidence" value="ECO:0007669"/>
    <property type="project" value="TreeGrafter"/>
</dbReference>
<dbReference type="InterPro" id="IPR014721">
    <property type="entry name" value="Ribsml_uS5_D2-typ_fold_subgr"/>
</dbReference>
<dbReference type="Gene3D" id="3.30.70.870">
    <property type="entry name" value="Elongation Factor G (Translational Gtpase), domain 3"/>
    <property type="match status" value="1"/>
</dbReference>
<feature type="region of interest" description="Disordered" evidence="6">
    <location>
        <begin position="307"/>
        <end position="326"/>
    </location>
</feature>
<sequence>MLMQVLFKAELCKTTTTERFLYSSGFTKHIGDVDKGDTVMDYLPAERERGITINSAAITFGWNDHQINLIDTPGHIDFTIEVERAIRVLDGCVTILDGVSAVQAQTLNVWNQSKRDGVELIQNYKEIATKLKTRPLVLQVPFFKSDLNILSKESSEFIYSLFKPYALNFDASENLPLFLIDPVSMKILAYHPEKKTNMSQITIDIIRPVGTSDPSNFLWDLAINARYTIFDILGGLDSEFLDTYFSDSIDGNPELVQTDCIKSAIRRQTISCAVSPILLGSSFRNFGVQPVLSAVVDYLPSPEDRSTVYGTTNSSHLSQEGDSKKDTYKQTEINIIKSVGMADNYHISKSKNRVDVPLSSSEPLVAFVFKVVVDQKKGPMIFVKVYSGTLTNREIVVNSSNFGIKERVTKIFQMYADIPEEISQITCGNIGVILGFKKTRTGDTILSTNHPSLKSFDLSKVKSNPTFSPQGNWDSLGNQSFSNNGDAGSKSLQVGMVLHGIVIPPPVFFVSIEPQTLSDEKHLNSTLSNLLLEDPSLKIYADNEGGQLLLCGMGELHLEIVKNRLINELKVNARVGKMLVSYRESVCNPSEVKYVFDKEVPGEKSYRVGMKVNVEPLSEEQLLDLNSDVNQNSDYIKLDNDIFVLIESKIGSGNNKVSAQKNKEHTEGNNSSYLKSGKGTSSQPHSSSLGNGVEGINELVRRTVLNAISASIYQGPLVNYPLTRLIVRISEIDLFGYEPTNFSPVRICTRDAFKRALESAQPVIFEPVMKVYINCPSSSVGILVNELERTRRARIMELDDQLSSDGDELVNGENGATGEDSDFSNFFVPSSIGGEDVYSRTANTMPAPNKEIVAIVPLSSMIGFSSALRRLTAGSGSFTMQISGVSPVDSNTQKDIIKEMRGY</sequence>
<evidence type="ECO:0000313" key="9">
    <source>
        <dbReference type="Proteomes" id="UP000187283"/>
    </source>
</evidence>
<gene>
    <name evidence="8" type="ORF">AYI70_g450</name>
</gene>